<proteinExistence type="predicted"/>
<gene>
    <name evidence="3" type="ORF">FZO89_06590</name>
</gene>
<dbReference type="Pfam" id="PF13590">
    <property type="entry name" value="DUF4136"/>
    <property type="match status" value="1"/>
</dbReference>
<feature type="domain" description="DUF4136" evidence="2">
    <location>
        <begin position="28"/>
        <end position="182"/>
    </location>
</feature>
<accession>A0A5D4XMS5</accession>
<evidence type="ECO:0000313" key="4">
    <source>
        <dbReference type="Proteomes" id="UP000324973"/>
    </source>
</evidence>
<dbReference type="EMBL" id="VTFT01000001">
    <property type="protein sequence ID" value="TYT25946.1"/>
    <property type="molecule type" value="Genomic_DNA"/>
</dbReference>
<dbReference type="OrthoDB" id="118896at2"/>
<reference evidence="3 4" key="1">
    <citation type="submission" date="2019-08" db="EMBL/GenBank/DDBJ databases">
        <title>Luteimonas viscosus sp. nov., isolated from soil of a sunflower field.</title>
        <authorList>
            <person name="Jianli Z."/>
            <person name="Ying Z."/>
        </authorList>
    </citation>
    <scope>NUCLEOTIDE SEQUENCE [LARGE SCALE GENOMIC DNA]</scope>
    <source>
        <strain evidence="3 4">XBU10</strain>
    </source>
</reference>
<feature type="signal peptide" evidence="1">
    <location>
        <begin position="1"/>
        <end position="21"/>
    </location>
</feature>
<keyword evidence="4" id="KW-1185">Reference proteome</keyword>
<organism evidence="3 4">
    <name type="scientific">Luteimonas viscosa</name>
    <dbReference type="NCBI Taxonomy" id="1132694"/>
    <lineage>
        <taxon>Bacteria</taxon>
        <taxon>Pseudomonadati</taxon>
        <taxon>Pseudomonadota</taxon>
        <taxon>Gammaproteobacteria</taxon>
        <taxon>Lysobacterales</taxon>
        <taxon>Lysobacteraceae</taxon>
        <taxon>Luteimonas</taxon>
    </lineage>
</organism>
<feature type="chain" id="PRO_5022684155" evidence="1">
    <location>
        <begin position="22"/>
        <end position="187"/>
    </location>
</feature>
<comment type="caution">
    <text evidence="3">The sequence shown here is derived from an EMBL/GenBank/DDBJ whole genome shotgun (WGS) entry which is preliminary data.</text>
</comment>
<name>A0A5D4XMS5_9GAMM</name>
<sequence length="187" mass="20615">MKVSKFGLPTACLLFLAAACASGPRITADYDRSADFTSYRSFGFPERLGTDQAGYESLVTQTLKDAVRQQMESRGYTYAEAGADLLVNFNGRLARRTDVSQTPAALPYYGYRRGIYGGWGGYAYETRVDQYVEGTLNIDIVDARRKQLVWEGVAVGRVGNKTSQDRQAALRSAVTEVFAKYPFRAGG</sequence>
<dbReference type="InterPro" id="IPR025411">
    <property type="entry name" value="DUF4136"/>
</dbReference>
<dbReference type="Gene3D" id="3.30.160.670">
    <property type="match status" value="1"/>
</dbReference>
<evidence type="ECO:0000313" key="3">
    <source>
        <dbReference type="EMBL" id="TYT25946.1"/>
    </source>
</evidence>
<dbReference type="AlphaFoldDB" id="A0A5D4XMS5"/>
<protein>
    <submittedName>
        <fullName evidence="3">DUF4136 domain-containing protein</fullName>
    </submittedName>
</protein>
<evidence type="ECO:0000256" key="1">
    <source>
        <dbReference type="SAM" id="SignalP"/>
    </source>
</evidence>
<evidence type="ECO:0000259" key="2">
    <source>
        <dbReference type="Pfam" id="PF13590"/>
    </source>
</evidence>
<dbReference type="PROSITE" id="PS51257">
    <property type="entry name" value="PROKAR_LIPOPROTEIN"/>
    <property type="match status" value="1"/>
</dbReference>
<keyword evidence="1" id="KW-0732">Signal</keyword>
<dbReference type="RefSeq" id="WP_149102496.1">
    <property type="nucleotide sequence ID" value="NZ_VTFT01000001.1"/>
</dbReference>
<dbReference type="Proteomes" id="UP000324973">
    <property type="component" value="Unassembled WGS sequence"/>
</dbReference>